<sequence>MGLPQVSSGNLSEEVSTSARFSSVGSFGVSDRHTRQSSNRMPSDFSCSSSQESDLTSLHKLRIDSMDKNRKNIQTPASRIIGFETNALTNRSNQEKQSDSVSFGNGVACNSNENSSSLVRKRLLSPLNGMLLPDEFRGEHLEIGNTFHHGNSHLRGGSYSVSVNENKKAHIGNLDFGSPIWSASNFSRSNSPPEEVCETNSRIITDGPLLENHEHRFQNLVPPYYGVTSCSGTCESPPFSLSPLGPRFCGRTRSFRGSREFRREFDESCITFKDVEQSLEGTISDFFSSRKDKNAIMASKGLEDDENFPMNFEQLTPESLITVQGHNSTLTTQNVKLGKTFSGLSVRRSLVGSFEESLLSGRLASGVVSQKIDGFLAVLNITGGKFAPHPQKLPFAVTSVDGDNYLLYYSSIDLSRHLSSNKCEGPKLKRSLSVNGSSDEKARLRIPMKGRLQLVLSNPERTPLHTFFCNYDLSDMPAGTKTFLRQKATLAMDRGGQQRTAFTDTCGADAHCMLDNNCGNNSGTDNFAFCLSGLKESKSVCCRSKVNKSTTGVLRYALHLRFICPHRKRYSKTGKCKSGPSSLPSRNSMDNEGERRFYLYNDMRVVFPQRHSDSDEGKLQVEYDYPSNPKYFDISQ</sequence>
<protein>
    <recommendedName>
        <fullName evidence="2">Atos-like conserved domain-containing protein</fullName>
    </recommendedName>
</protein>
<gene>
    <name evidence="3" type="ORF">DH2020_013546</name>
</gene>
<dbReference type="PANTHER" id="PTHR13199">
    <property type="entry name" value="GH03947P"/>
    <property type="match status" value="1"/>
</dbReference>
<feature type="domain" description="Atos-like conserved" evidence="2">
    <location>
        <begin position="350"/>
        <end position="409"/>
    </location>
</feature>
<evidence type="ECO:0000313" key="4">
    <source>
        <dbReference type="Proteomes" id="UP001318860"/>
    </source>
</evidence>
<evidence type="ECO:0000313" key="3">
    <source>
        <dbReference type="EMBL" id="KAK6153907.1"/>
    </source>
</evidence>
<dbReference type="SMART" id="SM01177">
    <property type="entry name" value="DUF4210"/>
    <property type="match status" value="1"/>
</dbReference>
<keyword evidence="4" id="KW-1185">Reference proteome</keyword>
<evidence type="ECO:0000256" key="1">
    <source>
        <dbReference type="SAM" id="MobiDB-lite"/>
    </source>
</evidence>
<dbReference type="InterPro" id="IPR051506">
    <property type="entry name" value="ATOS_Transcription_Regulators"/>
</dbReference>
<organism evidence="3 4">
    <name type="scientific">Rehmannia glutinosa</name>
    <name type="common">Chinese foxglove</name>
    <dbReference type="NCBI Taxonomy" id="99300"/>
    <lineage>
        <taxon>Eukaryota</taxon>
        <taxon>Viridiplantae</taxon>
        <taxon>Streptophyta</taxon>
        <taxon>Embryophyta</taxon>
        <taxon>Tracheophyta</taxon>
        <taxon>Spermatophyta</taxon>
        <taxon>Magnoliopsida</taxon>
        <taxon>eudicotyledons</taxon>
        <taxon>Gunneridae</taxon>
        <taxon>Pentapetalae</taxon>
        <taxon>asterids</taxon>
        <taxon>lamiids</taxon>
        <taxon>Lamiales</taxon>
        <taxon>Orobanchaceae</taxon>
        <taxon>Rehmannieae</taxon>
        <taxon>Rehmannia</taxon>
    </lineage>
</organism>
<dbReference type="EMBL" id="JABTTQ020000006">
    <property type="protein sequence ID" value="KAK6153907.1"/>
    <property type="molecule type" value="Genomic_DNA"/>
</dbReference>
<dbReference type="InterPro" id="IPR025261">
    <property type="entry name" value="Atos-like_cons_dom"/>
</dbReference>
<feature type="compositionally biased region" description="Polar residues" evidence="1">
    <location>
        <begin position="1"/>
        <end position="25"/>
    </location>
</feature>
<feature type="region of interest" description="Disordered" evidence="1">
    <location>
        <begin position="1"/>
        <end position="51"/>
    </location>
</feature>
<comment type="caution">
    <text evidence="3">The sequence shown here is derived from an EMBL/GenBank/DDBJ whole genome shotgun (WGS) entry which is preliminary data.</text>
</comment>
<dbReference type="Proteomes" id="UP001318860">
    <property type="component" value="Unassembled WGS sequence"/>
</dbReference>
<feature type="compositionally biased region" description="Polar residues" evidence="1">
    <location>
        <begin position="579"/>
        <end position="590"/>
    </location>
</feature>
<name>A0ABR0X2K6_REHGL</name>
<dbReference type="Pfam" id="PF13889">
    <property type="entry name" value="Chromosome_seg"/>
    <property type="match status" value="1"/>
</dbReference>
<accession>A0ABR0X2K6</accession>
<reference evidence="3 4" key="1">
    <citation type="journal article" date="2021" name="Comput. Struct. Biotechnol. J.">
        <title>De novo genome assembly of the potent medicinal plant Rehmannia glutinosa using nanopore technology.</title>
        <authorList>
            <person name="Ma L."/>
            <person name="Dong C."/>
            <person name="Song C."/>
            <person name="Wang X."/>
            <person name="Zheng X."/>
            <person name="Niu Y."/>
            <person name="Chen S."/>
            <person name="Feng W."/>
        </authorList>
    </citation>
    <scope>NUCLEOTIDE SEQUENCE [LARGE SCALE GENOMIC DNA]</scope>
    <source>
        <strain evidence="3">DH-2019</strain>
    </source>
</reference>
<evidence type="ECO:0000259" key="2">
    <source>
        <dbReference type="SMART" id="SM01177"/>
    </source>
</evidence>
<feature type="region of interest" description="Disordered" evidence="1">
    <location>
        <begin position="571"/>
        <end position="590"/>
    </location>
</feature>
<dbReference type="PANTHER" id="PTHR13199:SF11">
    <property type="entry name" value="PROTEIN ATOSSA"/>
    <property type="match status" value="1"/>
</dbReference>
<dbReference type="InterPro" id="IPR033473">
    <property type="entry name" value="Atos-like_C"/>
</dbReference>
<proteinExistence type="predicted"/>